<gene>
    <name evidence="3" type="ORF">DFR76_103120</name>
</gene>
<keyword evidence="2" id="KW-0472">Membrane</keyword>
<reference evidence="3 4" key="1">
    <citation type="submission" date="2018-07" db="EMBL/GenBank/DDBJ databases">
        <title>Genomic Encyclopedia of Type Strains, Phase IV (KMG-IV): sequencing the most valuable type-strain genomes for metagenomic binning, comparative biology and taxonomic classification.</title>
        <authorList>
            <person name="Goeker M."/>
        </authorList>
    </citation>
    <scope>NUCLEOTIDE SEQUENCE [LARGE SCALE GENOMIC DNA]</scope>
    <source>
        <strain evidence="3 4">DSM 44290</strain>
    </source>
</reference>
<feature type="region of interest" description="Disordered" evidence="1">
    <location>
        <begin position="295"/>
        <end position="370"/>
    </location>
</feature>
<keyword evidence="4" id="KW-1185">Reference proteome</keyword>
<proteinExistence type="predicted"/>
<evidence type="ECO:0000313" key="3">
    <source>
        <dbReference type="EMBL" id="RDI67049.1"/>
    </source>
</evidence>
<feature type="compositionally biased region" description="Basic and acidic residues" evidence="1">
    <location>
        <begin position="305"/>
        <end position="325"/>
    </location>
</feature>
<feature type="compositionally biased region" description="Basic and acidic residues" evidence="1">
    <location>
        <begin position="342"/>
        <end position="370"/>
    </location>
</feature>
<keyword evidence="2" id="KW-0812">Transmembrane</keyword>
<comment type="caution">
    <text evidence="3">The sequence shown here is derived from an EMBL/GenBank/DDBJ whole genome shotgun (WGS) entry which is preliminary data.</text>
</comment>
<feature type="transmembrane region" description="Helical" evidence="2">
    <location>
        <begin position="100"/>
        <end position="122"/>
    </location>
</feature>
<sequence>MAALAVFCLAAMFFDARQLFGESVWLKPLKFAIAFALYSVTLAWLLSLPHRWSRVTRALGAVFAATGVIDVGFIVVMAARGTFSHFNTDHADKVNDIGQWLFATGVPGLFFANLLIAVIVSWQRVADRPTSRAIHFGLAISVFGMALGYLMVGTGRQLTHDTAGRPVELAAGHTVLPGVTVDRDALAGMPITHWSTVGGDMRIPHFAGLHGIQILLLAAFGLGLLARRRPWLTERVRARVIGVLGLGYFGLVALLLWQALRAQSLIHPDGRTLWAFAGLAAVVVVGVGGVVVAGRPSTASRPRKREAALREREAALRERKTDTRNKGTAPQDNGPGPQDKAAALRDKRTAPRDKGTAPRDNGTDRKALAR</sequence>
<feature type="transmembrane region" description="Helical" evidence="2">
    <location>
        <begin position="272"/>
        <end position="294"/>
    </location>
</feature>
<dbReference type="AlphaFoldDB" id="A0A370I8K6"/>
<keyword evidence="2" id="KW-1133">Transmembrane helix</keyword>
<protein>
    <submittedName>
        <fullName evidence="3">Uncharacterized protein</fullName>
    </submittedName>
</protein>
<accession>A0A370I8K6</accession>
<organism evidence="3 4">
    <name type="scientific">Nocardia pseudobrasiliensis</name>
    <dbReference type="NCBI Taxonomy" id="45979"/>
    <lineage>
        <taxon>Bacteria</taxon>
        <taxon>Bacillati</taxon>
        <taxon>Actinomycetota</taxon>
        <taxon>Actinomycetes</taxon>
        <taxon>Mycobacteriales</taxon>
        <taxon>Nocardiaceae</taxon>
        <taxon>Nocardia</taxon>
    </lineage>
</organism>
<name>A0A370I8K6_9NOCA</name>
<feature type="transmembrane region" description="Helical" evidence="2">
    <location>
        <begin position="31"/>
        <end position="48"/>
    </location>
</feature>
<feature type="transmembrane region" description="Helical" evidence="2">
    <location>
        <begin position="60"/>
        <end position="80"/>
    </location>
</feature>
<feature type="transmembrane region" description="Helical" evidence="2">
    <location>
        <begin position="203"/>
        <end position="226"/>
    </location>
</feature>
<dbReference type="STRING" id="1210086.GCA_001613105_07985"/>
<feature type="transmembrane region" description="Helical" evidence="2">
    <location>
        <begin position="238"/>
        <end position="260"/>
    </location>
</feature>
<evidence type="ECO:0000256" key="1">
    <source>
        <dbReference type="SAM" id="MobiDB-lite"/>
    </source>
</evidence>
<dbReference type="EMBL" id="QQBC01000003">
    <property type="protein sequence ID" value="RDI67049.1"/>
    <property type="molecule type" value="Genomic_DNA"/>
</dbReference>
<evidence type="ECO:0000256" key="2">
    <source>
        <dbReference type="SAM" id="Phobius"/>
    </source>
</evidence>
<feature type="transmembrane region" description="Helical" evidence="2">
    <location>
        <begin position="134"/>
        <end position="152"/>
    </location>
</feature>
<evidence type="ECO:0000313" key="4">
    <source>
        <dbReference type="Proteomes" id="UP000254869"/>
    </source>
</evidence>
<dbReference type="Proteomes" id="UP000254869">
    <property type="component" value="Unassembled WGS sequence"/>
</dbReference>